<gene>
    <name evidence="2" type="primary">Necator_chrX.g26533</name>
    <name evidence="3" type="synonym">Necator_2022.05.29.01.07.g83</name>
    <name evidence="2" type="ORF">RB195_026366</name>
    <name evidence="3" type="ORF">RB195_026531</name>
</gene>
<keyword evidence="1" id="KW-0732">Signal</keyword>
<feature type="signal peptide" evidence="1">
    <location>
        <begin position="1"/>
        <end position="17"/>
    </location>
</feature>
<organism evidence="2 4">
    <name type="scientific">Necator americanus</name>
    <name type="common">Human hookworm</name>
    <dbReference type="NCBI Taxonomy" id="51031"/>
    <lineage>
        <taxon>Eukaryota</taxon>
        <taxon>Metazoa</taxon>
        <taxon>Ecdysozoa</taxon>
        <taxon>Nematoda</taxon>
        <taxon>Chromadorea</taxon>
        <taxon>Rhabditida</taxon>
        <taxon>Rhabditina</taxon>
        <taxon>Rhabditomorpha</taxon>
        <taxon>Strongyloidea</taxon>
        <taxon>Ancylostomatidae</taxon>
        <taxon>Bunostominae</taxon>
        <taxon>Necator</taxon>
    </lineage>
</organism>
<accession>A0ABR1EWN8</accession>
<sequence length="190" mass="22113">MLAALVLSTFLLVNVNPQGILIGCEVLSACQGDTSCVETIVYRLNLEYCLPNYKVSAEKRAISIEFEYSTKDSGSALLVSLCRSRQVDTRGNWWSWHPHQHEYDNEYRRSRTVDDPNRTFGEEKMWINTNIDYLQRLRSNINHQSNKKGKLSMYMDLEDFQRENYELYKAIAGDFNGKSDPRRTPEELDI</sequence>
<protein>
    <submittedName>
        <fullName evidence="2">Uncharacterized protein</fullName>
    </submittedName>
</protein>
<evidence type="ECO:0000313" key="2">
    <source>
        <dbReference type="EMBL" id="KAK6767049.1"/>
    </source>
</evidence>
<feature type="chain" id="PRO_5045031470" evidence="1">
    <location>
        <begin position="18"/>
        <end position="190"/>
    </location>
</feature>
<dbReference type="EMBL" id="JAVFWL010000006">
    <property type="protein sequence ID" value="KAK6767049.1"/>
    <property type="molecule type" value="Genomic_DNA"/>
</dbReference>
<name>A0ABR1EWN8_NECAM</name>
<comment type="caution">
    <text evidence="2">The sequence shown here is derived from an EMBL/GenBank/DDBJ whole genome shotgun (WGS) entry which is preliminary data.</text>
</comment>
<keyword evidence="4" id="KW-1185">Reference proteome</keyword>
<proteinExistence type="predicted"/>
<dbReference type="EMBL" id="JAVFWL010000007">
    <property type="protein sequence ID" value="KAK6767309.1"/>
    <property type="molecule type" value="Genomic_DNA"/>
</dbReference>
<reference evidence="2 4" key="1">
    <citation type="submission" date="2023-08" db="EMBL/GenBank/DDBJ databases">
        <title>A Necator americanus chromosomal reference genome.</title>
        <authorList>
            <person name="Ilik V."/>
            <person name="Petrzelkova K.J."/>
            <person name="Pardy F."/>
            <person name="Fuh T."/>
            <person name="Niatou-Singa F.S."/>
            <person name="Gouil Q."/>
            <person name="Baker L."/>
            <person name="Ritchie M.E."/>
            <person name="Jex A.R."/>
            <person name="Gazzola D."/>
            <person name="Li H."/>
            <person name="Toshio Fujiwara R."/>
            <person name="Zhan B."/>
            <person name="Aroian R.V."/>
            <person name="Pafco B."/>
            <person name="Schwarz E.M."/>
        </authorList>
    </citation>
    <scope>NUCLEOTIDE SEQUENCE [LARGE SCALE GENOMIC DNA]</scope>
    <source>
        <strain evidence="2 4">Aroian</strain>
        <tissue evidence="2">Whole animal</tissue>
    </source>
</reference>
<dbReference type="Proteomes" id="UP001303046">
    <property type="component" value="Unassembled WGS sequence"/>
</dbReference>
<evidence type="ECO:0000256" key="1">
    <source>
        <dbReference type="SAM" id="SignalP"/>
    </source>
</evidence>
<evidence type="ECO:0000313" key="4">
    <source>
        <dbReference type="Proteomes" id="UP001303046"/>
    </source>
</evidence>
<evidence type="ECO:0000313" key="3">
    <source>
        <dbReference type="EMBL" id="KAK6767309.1"/>
    </source>
</evidence>